<protein>
    <recommendedName>
        <fullName evidence="2">Universal stress protein</fullName>
    </recommendedName>
</protein>
<name>A0A370R4V3_9GAMM</name>
<dbReference type="InterPro" id="IPR014729">
    <property type="entry name" value="Rossmann-like_a/b/a_fold"/>
</dbReference>
<comment type="caution">
    <text evidence="4">The sequence shown here is derived from an EMBL/GenBank/DDBJ whole genome shotgun (WGS) entry which is preliminary data.</text>
</comment>
<evidence type="ECO:0000313" key="4">
    <source>
        <dbReference type="EMBL" id="RDK97461.1"/>
    </source>
</evidence>
<gene>
    <name evidence="4" type="ORF">C8D90_101911</name>
</gene>
<dbReference type="OrthoDB" id="9792500at2"/>
<keyword evidence="5" id="KW-1185">Reference proteome</keyword>
<dbReference type="GO" id="GO:0005737">
    <property type="term" value="C:cytoplasm"/>
    <property type="evidence" value="ECO:0007669"/>
    <property type="project" value="UniProtKB-SubCell"/>
</dbReference>
<reference evidence="4 5" key="1">
    <citation type="submission" date="2018-07" db="EMBL/GenBank/DDBJ databases">
        <title>Genomic Encyclopedia of Type Strains, Phase IV (KMG-IV): sequencing the most valuable type-strain genomes for metagenomic binning, comparative biology and taxonomic classification.</title>
        <authorList>
            <person name="Goeker M."/>
        </authorList>
    </citation>
    <scope>NUCLEOTIDE SEQUENCE [LARGE SCALE GENOMIC DNA]</scope>
    <source>
        <strain evidence="4 5">DSM 103736</strain>
    </source>
</reference>
<dbReference type="SUPFAM" id="SSF52402">
    <property type="entry name" value="Adenine nucleotide alpha hydrolases-like"/>
    <property type="match status" value="1"/>
</dbReference>
<organism evidence="4 5">
    <name type="scientific">Enterobacillus tribolii</name>
    <dbReference type="NCBI Taxonomy" id="1487935"/>
    <lineage>
        <taxon>Bacteria</taxon>
        <taxon>Pseudomonadati</taxon>
        <taxon>Pseudomonadota</taxon>
        <taxon>Gammaproteobacteria</taxon>
        <taxon>Enterobacterales</taxon>
        <taxon>Hafniaceae</taxon>
        <taxon>Enterobacillus</taxon>
    </lineage>
</organism>
<dbReference type="EMBL" id="QRAP01000001">
    <property type="protein sequence ID" value="RDK97461.1"/>
    <property type="molecule type" value="Genomic_DNA"/>
</dbReference>
<evidence type="ECO:0000313" key="5">
    <source>
        <dbReference type="Proteomes" id="UP000254848"/>
    </source>
</evidence>
<dbReference type="RefSeq" id="WP_115457171.1">
    <property type="nucleotide sequence ID" value="NZ_QRAP01000001.1"/>
</dbReference>
<evidence type="ECO:0000256" key="2">
    <source>
        <dbReference type="PIRNR" id="PIRNR006276"/>
    </source>
</evidence>
<dbReference type="Proteomes" id="UP000254848">
    <property type="component" value="Unassembled WGS sequence"/>
</dbReference>
<feature type="domain" description="UspA" evidence="3">
    <location>
        <begin position="3"/>
        <end position="138"/>
    </location>
</feature>
<evidence type="ECO:0000259" key="3">
    <source>
        <dbReference type="Pfam" id="PF00582"/>
    </source>
</evidence>
<dbReference type="Pfam" id="PF00582">
    <property type="entry name" value="Usp"/>
    <property type="match status" value="1"/>
</dbReference>
<accession>A0A370R4V3</accession>
<dbReference type="InterPro" id="IPR006015">
    <property type="entry name" value="Universal_stress_UspA"/>
</dbReference>
<dbReference type="PIRSF" id="PIRSF006276">
    <property type="entry name" value="UspA"/>
    <property type="match status" value="1"/>
</dbReference>
<sequence length="139" mass="15312">MSYRNVLVAVAQAPDSIRLLEKAVAIARPYSGTISLITLCNEPDLCSSFAGPMLGDLRRLLHEEAELFLQQLIDQVDYPIEKTLICSGELGDCIVYACQQNPVDLVICGNHGEKLLKRMLNSATLVIDKTRTDVLIVPL</sequence>
<comment type="subcellular location">
    <subcellularLocation>
        <location evidence="2">Cytoplasm</location>
    </subcellularLocation>
</comment>
<evidence type="ECO:0000256" key="1">
    <source>
        <dbReference type="ARBA" id="ARBA00008791"/>
    </source>
</evidence>
<comment type="similarity">
    <text evidence="1 2">Belongs to the universal stress protein A family.</text>
</comment>
<dbReference type="NCBIfam" id="NF007512">
    <property type="entry name" value="PRK10116.1"/>
    <property type="match status" value="1"/>
</dbReference>
<proteinExistence type="inferred from homology"/>
<dbReference type="AlphaFoldDB" id="A0A370R4V3"/>
<dbReference type="InterPro" id="IPR006016">
    <property type="entry name" value="UspA"/>
</dbReference>
<keyword evidence="2" id="KW-0963">Cytoplasm</keyword>
<dbReference type="Gene3D" id="3.40.50.620">
    <property type="entry name" value="HUPs"/>
    <property type="match status" value="1"/>
</dbReference>